<sequence>MLTCSEHRTRREFVGLAAAALTPAAALVLTRLAPAAPTKADNPPTGVAVLDNCDPIYNGKDAYEDNLSLFDGAGTLRKRITDLNVCEEIGSPHRVAVDSHRRRVWVAETVRARLLAYDFDGGRRVEVPNVKASAVAIDPMTGNAWVTLHESIGQGSVEVFNPDGRSIATHEFRGYDIAHDPKGDAFWLVEQQLLKVSLDGKVLVRKDIAEYCAMSVAVDPRTGGIWAVTCGYDDGTKGRNELLGFDADGKSLVTRAVDKQPIRVSVDPKDGAVWVVNERRGLSWFTAEGKPGDTFKIPALTADVDRRTGHAWAVTESELLKVDRKGEVVARAKHKGKTTQAWIACY</sequence>
<evidence type="ECO:0008006" key="4">
    <source>
        <dbReference type="Google" id="ProtNLM"/>
    </source>
</evidence>
<comment type="caution">
    <text evidence="2">The sequence shown here is derived from an EMBL/GenBank/DDBJ whole genome shotgun (WGS) entry which is preliminary data.</text>
</comment>
<dbReference type="Proteomes" id="UP000676565">
    <property type="component" value="Unassembled WGS sequence"/>
</dbReference>
<dbReference type="InterPro" id="IPR011042">
    <property type="entry name" value="6-blade_b-propeller_TolB-like"/>
</dbReference>
<dbReference type="Gene3D" id="2.120.10.30">
    <property type="entry name" value="TolB, C-terminal domain"/>
    <property type="match status" value="1"/>
</dbReference>
<proteinExistence type="predicted"/>
<feature type="chain" id="PRO_5046071609" description="SMP-30/Gluconolactonase/LRE-like region domain-containing protein" evidence="1">
    <location>
        <begin position="36"/>
        <end position="346"/>
    </location>
</feature>
<evidence type="ECO:0000313" key="2">
    <source>
        <dbReference type="EMBL" id="MBP3958429.1"/>
    </source>
</evidence>
<reference evidence="2 3" key="1">
    <citation type="submission" date="2021-04" db="EMBL/GenBank/DDBJ databases">
        <authorList>
            <person name="Ivanova A."/>
        </authorList>
    </citation>
    <scope>NUCLEOTIDE SEQUENCE [LARGE SCALE GENOMIC DNA]</scope>
    <source>
        <strain evidence="2 3">G18</strain>
    </source>
</reference>
<dbReference type="SUPFAM" id="SSF101898">
    <property type="entry name" value="NHL repeat"/>
    <property type="match status" value="1"/>
</dbReference>
<keyword evidence="1" id="KW-0732">Signal</keyword>
<feature type="signal peptide" evidence="1">
    <location>
        <begin position="1"/>
        <end position="35"/>
    </location>
</feature>
<keyword evidence="3" id="KW-1185">Reference proteome</keyword>
<dbReference type="InterPro" id="IPR006311">
    <property type="entry name" value="TAT_signal"/>
</dbReference>
<organism evidence="2 3">
    <name type="scientific">Gemmata palustris</name>
    <dbReference type="NCBI Taxonomy" id="2822762"/>
    <lineage>
        <taxon>Bacteria</taxon>
        <taxon>Pseudomonadati</taxon>
        <taxon>Planctomycetota</taxon>
        <taxon>Planctomycetia</taxon>
        <taxon>Gemmatales</taxon>
        <taxon>Gemmataceae</taxon>
        <taxon>Gemmata</taxon>
    </lineage>
</organism>
<name>A0ABS5BXK5_9BACT</name>
<dbReference type="EMBL" id="JAGKQQ010000001">
    <property type="protein sequence ID" value="MBP3958429.1"/>
    <property type="molecule type" value="Genomic_DNA"/>
</dbReference>
<dbReference type="PROSITE" id="PS51318">
    <property type="entry name" value="TAT"/>
    <property type="match status" value="1"/>
</dbReference>
<evidence type="ECO:0000256" key="1">
    <source>
        <dbReference type="SAM" id="SignalP"/>
    </source>
</evidence>
<gene>
    <name evidence="2" type="ORF">J8F10_24540</name>
</gene>
<accession>A0ABS5BXK5</accession>
<evidence type="ECO:0000313" key="3">
    <source>
        <dbReference type="Proteomes" id="UP000676565"/>
    </source>
</evidence>
<dbReference type="RefSeq" id="WP_210658414.1">
    <property type="nucleotide sequence ID" value="NZ_JAGKQQ010000001.1"/>
</dbReference>
<protein>
    <recommendedName>
        <fullName evidence="4">SMP-30/Gluconolactonase/LRE-like region domain-containing protein</fullName>
    </recommendedName>
</protein>